<proteinExistence type="predicted"/>
<name>A0A7Y9DJH4_9ACTN</name>
<accession>A0A7Y9DJH4</accession>
<protein>
    <submittedName>
        <fullName evidence="1">Uncharacterized protein</fullName>
    </submittedName>
</protein>
<comment type="caution">
    <text evidence="1">The sequence shown here is derived from an EMBL/GenBank/DDBJ whole genome shotgun (WGS) entry which is preliminary data.</text>
</comment>
<keyword evidence="2" id="KW-1185">Reference proteome</keyword>
<dbReference type="RefSeq" id="WP_179748748.1">
    <property type="nucleotide sequence ID" value="NZ_BAAAGN010000002.1"/>
</dbReference>
<organism evidence="1 2">
    <name type="scientific">Kineococcus aurantiacus</name>
    <dbReference type="NCBI Taxonomy" id="37633"/>
    <lineage>
        <taxon>Bacteria</taxon>
        <taxon>Bacillati</taxon>
        <taxon>Actinomycetota</taxon>
        <taxon>Actinomycetes</taxon>
        <taxon>Kineosporiales</taxon>
        <taxon>Kineosporiaceae</taxon>
        <taxon>Kineococcus</taxon>
    </lineage>
</organism>
<dbReference type="Proteomes" id="UP000521922">
    <property type="component" value="Unassembled WGS sequence"/>
</dbReference>
<evidence type="ECO:0000313" key="1">
    <source>
        <dbReference type="EMBL" id="NYD20848.1"/>
    </source>
</evidence>
<gene>
    <name evidence="1" type="ORF">BJ968_000388</name>
</gene>
<reference evidence="1 2" key="1">
    <citation type="submission" date="2020-07" db="EMBL/GenBank/DDBJ databases">
        <title>Sequencing the genomes of 1000 actinobacteria strains.</title>
        <authorList>
            <person name="Klenk H.-P."/>
        </authorList>
    </citation>
    <scope>NUCLEOTIDE SEQUENCE [LARGE SCALE GENOMIC DNA]</scope>
    <source>
        <strain evidence="1 2">DSM 7487</strain>
    </source>
</reference>
<dbReference type="AlphaFoldDB" id="A0A7Y9DJH4"/>
<dbReference type="EMBL" id="JACCBB010000001">
    <property type="protein sequence ID" value="NYD20848.1"/>
    <property type="molecule type" value="Genomic_DNA"/>
</dbReference>
<sequence length="159" mass="16317">MDTPWLTSVLTRGLDPDPSAPWRAGPRGQLERDVRSGTVVRVVGDVVVAADVEVDAHVRARALGLLLPAGVVVLAEAALWVHAGPPLPAPAEVRVACRRLPRPGADGPVRVVFGRARPPAADVVVVGPLRVTTPARSLRDVAAGAPAPGAVRSSAAATP</sequence>
<evidence type="ECO:0000313" key="2">
    <source>
        <dbReference type="Proteomes" id="UP000521922"/>
    </source>
</evidence>